<evidence type="ECO:0000313" key="6">
    <source>
        <dbReference type="EMBL" id="MCR6095809.1"/>
    </source>
</evidence>
<protein>
    <submittedName>
        <fullName evidence="6">Nucleotide sugar dehydrogenase</fullName>
    </submittedName>
</protein>
<dbReference type="GO" id="GO:0000271">
    <property type="term" value="P:polysaccharide biosynthetic process"/>
    <property type="evidence" value="ECO:0007669"/>
    <property type="project" value="InterPro"/>
</dbReference>
<dbReference type="Gene3D" id="3.40.50.720">
    <property type="entry name" value="NAD(P)-binding Rossmann-like Domain"/>
    <property type="match status" value="2"/>
</dbReference>
<dbReference type="EMBL" id="JABXYM010000001">
    <property type="protein sequence ID" value="MCR6095809.1"/>
    <property type="molecule type" value="Genomic_DNA"/>
</dbReference>
<keyword evidence="3" id="KW-0520">NAD</keyword>
<dbReference type="Pfam" id="PF00984">
    <property type="entry name" value="UDPG_MGDP_dh"/>
    <property type="match status" value="1"/>
</dbReference>
<dbReference type="AlphaFoldDB" id="A0A9Q4FYJ6"/>
<sequence length="438" mass="48475">MKEKQLPHPYKGNTKVGVVGLGYVGLPVAVGFAEKYPVTGYDINQKRIEALKLKKDTTGEVTSEQLNNNNLTFTTDEKALKPCNFIIVTVPTPITEANTPDLSHLQKASAIVGSQLTEGDIVVYESTVYPGVTEDICLPILEAHSNLKAGVDFEVGYSPERINPGDKEHTFSSIEKVVSAQNDVALKKIDDMYRSILNAPITKAASIKVAEASKVVENTQRDINIALMNELFYMFHHMGINTFDVLKASSSKWNFLPFTPGLVGGHCIGVDPYYLIHKAKICGYESELMAAARKINDYMPTYLVNCITHTLIAKNICPSECHINVLGITFKENVPDLRNSKAVEIVNQLTTLGLSVAIYDPLADKEEAKDGYGLSLKSAEEIPPANMLILAVPHDEFLTMNTKDYLPFLKNNRDVIIFDIKNSLENKAFPDHIKVWTL</sequence>
<dbReference type="InterPro" id="IPR036291">
    <property type="entry name" value="NAD(P)-bd_dom_sf"/>
</dbReference>
<evidence type="ECO:0000256" key="1">
    <source>
        <dbReference type="ARBA" id="ARBA00006601"/>
    </source>
</evidence>
<dbReference type="InterPro" id="IPR014026">
    <property type="entry name" value="UDP-Glc/GDP-Man_DH_dimer"/>
</dbReference>
<evidence type="ECO:0000259" key="5">
    <source>
        <dbReference type="SMART" id="SM00984"/>
    </source>
</evidence>
<organism evidence="6 7">
    <name type="scientific">Salipaludibacillus agaradhaerens</name>
    <name type="common">Bacillus agaradhaerens</name>
    <dbReference type="NCBI Taxonomy" id="76935"/>
    <lineage>
        <taxon>Bacteria</taxon>
        <taxon>Bacillati</taxon>
        <taxon>Bacillota</taxon>
        <taxon>Bacilli</taxon>
        <taxon>Bacillales</taxon>
        <taxon>Bacillaceae</taxon>
    </lineage>
</organism>
<dbReference type="GO" id="GO:0051287">
    <property type="term" value="F:NAD binding"/>
    <property type="evidence" value="ECO:0007669"/>
    <property type="project" value="InterPro"/>
</dbReference>
<dbReference type="InterPro" id="IPR028359">
    <property type="entry name" value="UDP_ManNAc/GlcNAc_DH"/>
</dbReference>
<comment type="similarity">
    <text evidence="1 4">Belongs to the UDP-glucose/GDP-mannose dehydrogenase family.</text>
</comment>
<dbReference type="SUPFAM" id="SSF51735">
    <property type="entry name" value="NAD(P)-binding Rossmann-fold domains"/>
    <property type="match status" value="1"/>
</dbReference>
<dbReference type="PANTHER" id="PTHR43491:SF2">
    <property type="entry name" value="UDP-N-ACETYL-D-MANNOSAMINE DEHYDROGENASE"/>
    <property type="match status" value="1"/>
</dbReference>
<dbReference type="GO" id="GO:0016628">
    <property type="term" value="F:oxidoreductase activity, acting on the CH-CH group of donors, NAD or NADP as acceptor"/>
    <property type="evidence" value="ECO:0007669"/>
    <property type="project" value="InterPro"/>
</dbReference>
<dbReference type="Pfam" id="PF03721">
    <property type="entry name" value="UDPG_MGDP_dh_N"/>
    <property type="match status" value="1"/>
</dbReference>
<keyword evidence="2" id="KW-0560">Oxidoreductase</keyword>
<dbReference type="RefSeq" id="WP_257820545.1">
    <property type="nucleotide sequence ID" value="NZ_JABXYM010000001.1"/>
</dbReference>
<evidence type="ECO:0000256" key="3">
    <source>
        <dbReference type="ARBA" id="ARBA00023027"/>
    </source>
</evidence>
<dbReference type="SUPFAM" id="SSF48179">
    <property type="entry name" value="6-phosphogluconate dehydrogenase C-terminal domain-like"/>
    <property type="match status" value="1"/>
</dbReference>
<dbReference type="GO" id="GO:0016616">
    <property type="term" value="F:oxidoreductase activity, acting on the CH-OH group of donors, NAD or NADP as acceptor"/>
    <property type="evidence" value="ECO:0007669"/>
    <property type="project" value="InterPro"/>
</dbReference>
<evidence type="ECO:0000313" key="7">
    <source>
        <dbReference type="Proteomes" id="UP001057753"/>
    </source>
</evidence>
<dbReference type="Proteomes" id="UP001057753">
    <property type="component" value="Unassembled WGS sequence"/>
</dbReference>
<comment type="caution">
    <text evidence="6">The sequence shown here is derived from an EMBL/GenBank/DDBJ whole genome shotgun (WGS) entry which is preliminary data.</text>
</comment>
<keyword evidence="7" id="KW-1185">Reference proteome</keyword>
<evidence type="ECO:0000256" key="4">
    <source>
        <dbReference type="PIRNR" id="PIRNR000124"/>
    </source>
</evidence>
<dbReference type="SUPFAM" id="SSF52413">
    <property type="entry name" value="UDP-glucose/GDP-mannose dehydrogenase C-terminal domain"/>
    <property type="match status" value="1"/>
</dbReference>
<gene>
    <name evidence="6" type="ORF">HXA33_04565</name>
</gene>
<dbReference type="InterPro" id="IPR017476">
    <property type="entry name" value="UDP-Glc/GDP-Man"/>
</dbReference>
<dbReference type="InterPro" id="IPR008927">
    <property type="entry name" value="6-PGluconate_DH-like_C_sf"/>
</dbReference>
<accession>A0A9Q4FYJ6</accession>
<dbReference type="NCBIfam" id="TIGR03026">
    <property type="entry name" value="NDP-sugDHase"/>
    <property type="match status" value="1"/>
</dbReference>
<dbReference type="PIRSF" id="PIRSF000124">
    <property type="entry name" value="UDPglc_GDPman_dh"/>
    <property type="match status" value="1"/>
</dbReference>
<reference evidence="6" key="1">
    <citation type="submission" date="2020-06" db="EMBL/GenBank/DDBJ databases">
        <title>Insight into the genomes of haloalkaliphilic bacilli from Kenyan soda lakes.</title>
        <authorList>
            <person name="Mwirichia R."/>
            <person name="Villamizar G.C."/>
            <person name="Poehlein A."/>
            <person name="Mugweru J."/>
            <person name="Kipnyargis A."/>
            <person name="Kiplimo D."/>
            <person name="Orwa P."/>
            <person name="Daniel R."/>
        </authorList>
    </citation>
    <scope>NUCLEOTIDE SEQUENCE</scope>
    <source>
        <strain evidence="6">B1096_S55</strain>
    </source>
</reference>
<evidence type="ECO:0000256" key="2">
    <source>
        <dbReference type="ARBA" id="ARBA00023002"/>
    </source>
</evidence>
<dbReference type="InterPro" id="IPR014027">
    <property type="entry name" value="UDP-Glc/GDP-Man_DH_C"/>
</dbReference>
<dbReference type="PANTHER" id="PTHR43491">
    <property type="entry name" value="UDP-N-ACETYL-D-MANNOSAMINE DEHYDROGENASE"/>
    <property type="match status" value="1"/>
</dbReference>
<dbReference type="Pfam" id="PF03720">
    <property type="entry name" value="UDPG_MGDP_dh_C"/>
    <property type="match status" value="1"/>
</dbReference>
<dbReference type="SMART" id="SM00984">
    <property type="entry name" value="UDPG_MGDP_dh_C"/>
    <property type="match status" value="1"/>
</dbReference>
<feature type="domain" description="UDP-glucose/GDP-mannose dehydrogenase C-terminal" evidence="5">
    <location>
        <begin position="324"/>
        <end position="426"/>
    </location>
</feature>
<proteinExistence type="inferred from homology"/>
<dbReference type="InterPro" id="IPR001732">
    <property type="entry name" value="UDP-Glc/GDP-Man_DH_N"/>
</dbReference>
<name>A0A9Q4FYJ6_SALAG</name>
<dbReference type="PIRSF" id="PIRSF500136">
    <property type="entry name" value="UDP_ManNAc_DH"/>
    <property type="match status" value="1"/>
</dbReference>
<dbReference type="InterPro" id="IPR036220">
    <property type="entry name" value="UDP-Glc/GDP-Man_DH_C_sf"/>
</dbReference>